<reference evidence="7 8" key="1">
    <citation type="submission" date="2015-05" db="EMBL/GenBank/DDBJ databases">
        <title>Genome sequencing and analysis of members of genus Stenotrophomonas.</title>
        <authorList>
            <person name="Patil P.P."/>
            <person name="Midha S."/>
            <person name="Patil P.B."/>
        </authorList>
    </citation>
    <scope>NUCLEOTIDE SEQUENCE [LARGE SCALE GENOMIC DNA]</scope>
    <source>
        <strain evidence="7 8">DSM 24757</strain>
    </source>
</reference>
<feature type="transmembrane region" description="Helical" evidence="6">
    <location>
        <begin position="38"/>
        <end position="62"/>
    </location>
</feature>
<feature type="transmembrane region" description="Helical" evidence="6">
    <location>
        <begin position="110"/>
        <end position="136"/>
    </location>
</feature>
<dbReference type="PATRIC" id="fig|336566.3.peg.331"/>
<dbReference type="RefSeq" id="WP_057637207.1">
    <property type="nucleotide sequence ID" value="NZ_LDJM01000012.1"/>
</dbReference>
<keyword evidence="5 6" id="KW-0472">Membrane</keyword>
<comment type="caution">
    <text evidence="7">The sequence shown here is derived from an EMBL/GenBank/DDBJ whole genome shotgun (WGS) entry which is preliminary data.</text>
</comment>
<evidence type="ECO:0000313" key="7">
    <source>
        <dbReference type="EMBL" id="KRG78079.1"/>
    </source>
</evidence>
<evidence type="ECO:0000256" key="3">
    <source>
        <dbReference type="ARBA" id="ARBA00022692"/>
    </source>
</evidence>
<feature type="transmembrane region" description="Helical" evidence="6">
    <location>
        <begin position="69"/>
        <end position="90"/>
    </location>
</feature>
<dbReference type="STRING" id="336566.ABB30_04975"/>
<keyword evidence="4 6" id="KW-1133">Transmembrane helix</keyword>
<evidence type="ECO:0000256" key="5">
    <source>
        <dbReference type="ARBA" id="ARBA00023136"/>
    </source>
</evidence>
<organism evidence="7 8">
    <name type="scientific">Stenotrophomonas ginsengisoli</name>
    <dbReference type="NCBI Taxonomy" id="336566"/>
    <lineage>
        <taxon>Bacteria</taxon>
        <taxon>Pseudomonadati</taxon>
        <taxon>Pseudomonadota</taxon>
        <taxon>Gammaproteobacteria</taxon>
        <taxon>Lysobacterales</taxon>
        <taxon>Lysobacteraceae</taxon>
        <taxon>Stenotrophomonas</taxon>
    </lineage>
</organism>
<dbReference type="GO" id="GO:0005886">
    <property type="term" value="C:plasma membrane"/>
    <property type="evidence" value="ECO:0007669"/>
    <property type="project" value="UniProtKB-SubCell"/>
</dbReference>
<evidence type="ECO:0008006" key="9">
    <source>
        <dbReference type="Google" id="ProtNLM"/>
    </source>
</evidence>
<comment type="subcellular location">
    <subcellularLocation>
        <location evidence="1">Cell membrane</location>
        <topology evidence="1">Multi-pass membrane protein</topology>
    </subcellularLocation>
</comment>
<dbReference type="GO" id="GO:0015171">
    <property type="term" value="F:amino acid transmembrane transporter activity"/>
    <property type="evidence" value="ECO:0007669"/>
    <property type="project" value="TreeGrafter"/>
</dbReference>
<evidence type="ECO:0000256" key="4">
    <source>
        <dbReference type="ARBA" id="ARBA00022989"/>
    </source>
</evidence>
<keyword evidence="8" id="KW-1185">Reference proteome</keyword>
<sequence length="208" mass="21732">MSALLIGAGLIAVATITPGPNNLLVMRIAARSGFMSALPAMAGVVAGGLAMWALVTAGASVAFQAQPRLYTVITIAGAAYLCWMGARLIVGTFAASGRSLPAETSVRPNSAMALFGFQFLNPKGWVLVLTVTAAVGNGAAHLQTSLMLAALFTVIPALCLALWCAMGILMMRYLDTHAARNWIDRLMGALLFVSALMLVLVPVDMSHR</sequence>
<feature type="transmembrane region" description="Helical" evidence="6">
    <location>
        <begin position="148"/>
        <end position="174"/>
    </location>
</feature>
<accession>A0A0R0D786</accession>
<dbReference type="PANTHER" id="PTHR30086">
    <property type="entry name" value="ARGININE EXPORTER PROTEIN ARGO"/>
    <property type="match status" value="1"/>
</dbReference>
<dbReference type="Proteomes" id="UP000050956">
    <property type="component" value="Unassembled WGS sequence"/>
</dbReference>
<dbReference type="OrthoDB" id="9812084at2"/>
<protein>
    <recommendedName>
        <fullName evidence="9">Lysine transporter LysE</fullName>
    </recommendedName>
</protein>
<dbReference type="PANTHER" id="PTHR30086:SF20">
    <property type="entry name" value="ARGININE EXPORTER PROTEIN ARGO-RELATED"/>
    <property type="match status" value="1"/>
</dbReference>
<feature type="transmembrane region" description="Helical" evidence="6">
    <location>
        <begin position="186"/>
        <end position="203"/>
    </location>
</feature>
<evidence type="ECO:0000256" key="2">
    <source>
        <dbReference type="ARBA" id="ARBA00022475"/>
    </source>
</evidence>
<dbReference type="Pfam" id="PF01810">
    <property type="entry name" value="LysE"/>
    <property type="match status" value="1"/>
</dbReference>
<gene>
    <name evidence="7" type="ORF">ABB30_04975</name>
</gene>
<dbReference type="InterPro" id="IPR001123">
    <property type="entry name" value="LeuE-type"/>
</dbReference>
<proteinExistence type="predicted"/>
<evidence type="ECO:0000313" key="8">
    <source>
        <dbReference type="Proteomes" id="UP000050956"/>
    </source>
</evidence>
<name>A0A0R0D786_9GAMM</name>
<dbReference type="EMBL" id="LDJM01000012">
    <property type="protein sequence ID" value="KRG78079.1"/>
    <property type="molecule type" value="Genomic_DNA"/>
</dbReference>
<evidence type="ECO:0000256" key="6">
    <source>
        <dbReference type="SAM" id="Phobius"/>
    </source>
</evidence>
<evidence type="ECO:0000256" key="1">
    <source>
        <dbReference type="ARBA" id="ARBA00004651"/>
    </source>
</evidence>
<keyword evidence="3 6" id="KW-0812">Transmembrane</keyword>
<keyword evidence="2" id="KW-1003">Cell membrane</keyword>
<dbReference type="AlphaFoldDB" id="A0A0R0D786"/>